<dbReference type="OpenTargets" id="ENSG00000196628"/>
<name>A0A0D9SGJ4_HUMAN</name>
<dbReference type="Proteomes" id="UP000005640">
    <property type="component" value="Chromosome 18"/>
</dbReference>
<dbReference type="EMBL" id="AC090684">
    <property type="status" value="NOT_ANNOTATED_CDS"/>
    <property type="molecule type" value="Genomic_DNA"/>
</dbReference>
<protein>
    <submittedName>
        <fullName evidence="1">Transcription factor 4</fullName>
    </submittedName>
</protein>
<proteinExistence type="predicted"/>
<keyword evidence="2" id="KW-1185">Reference proteome</keyword>
<reference evidence="1 2" key="3">
    <citation type="journal article" date="2005" name="Nature">
        <title>DNA sequence and analysis of human chromosome 18.</title>
        <authorList>
            <person name="Nusbaum C."/>
            <person name="Zody M.C."/>
            <person name="Borowsky M.L."/>
            <person name="Kamal M."/>
            <person name="Kodira C.D."/>
            <person name="Taylor T.D."/>
            <person name="Whittaker C.A."/>
            <person name="Chang J.L."/>
            <person name="Cuomo C.A."/>
            <person name="Dewar K."/>
            <person name="FitzGerald M.G."/>
            <person name="Yang X."/>
            <person name="Abouelleil A."/>
            <person name="Allen N.R."/>
            <person name="Anderson S."/>
            <person name="Bloom T."/>
            <person name="Bugalter B."/>
            <person name="Butler J."/>
            <person name="Cook A."/>
            <person name="DeCaprio D."/>
            <person name="Engels R."/>
            <person name="Garber M."/>
            <person name="Gnirke A."/>
            <person name="Hafez N."/>
            <person name="Hall J.L."/>
            <person name="Norman C.H."/>
            <person name="Itoh T."/>
            <person name="Jaffe D.B."/>
            <person name="Kuroki Y."/>
            <person name="Lehoczky J."/>
            <person name="Lui A."/>
            <person name="Macdonald P."/>
            <person name="Mauceli E."/>
            <person name="Mikkelsen T.S."/>
            <person name="Naylor J.W."/>
            <person name="Nicol R."/>
            <person name="Nguyen C."/>
            <person name="Noguchi H."/>
            <person name="O'Leary S.B."/>
            <person name="O'Neill K."/>
            <person name="Piqani B."/>
            <person name="Smith C.L."/>
            <person name="Talamas J.A."/>
            <person name="Topham K."/>
            <person name="Totoki Y."/>
            <person name="Toyoda A."/>
            <person name="Wain H.M."/>
            <person name="Young S.K."/>
            <person name="Zeng Q."/>
            <person name="Zimmer A.R."/>
            <person name="Fujiyama A."/>
            <person name="Hattori M."/>
            <person name="Birren B.W."/>
            <person name="Sakaki Y."/>
            <person name="Lander E.S."/>
        </authorList>
    </citation>
    <scope>NUCLEOTIDE SEQUENCE [LARGE SCALE GENOMIC DNA]</scope>
</reference>
<dbReference type="AlphaFoldDB" id="A0A0D9SGJ4"/>
<sequence length="134" mass="14963">MFSKRLEKIPQVPLLFPFIFIILTNYSKMEGAVESQPSFFKTSQDIVTCTWVENCYSSFSRRPLEQMFCKHQSKNIISWTGMVAHTCNPSTLGGQDGVSFCHPDRSAVAPSQLTATSTSQVQAILLPQPPEYPG</sequence>
<dbReference type="EMBL" id="AC018994">
    <property type="status" value="NOT_ANNOTATED_CDS"/>
    <property type="molecule type" value="Genomic_DNA"/>
</dbReference>
<dbReference type="OrthoDB" id="10034090at2759"/>
<dbReference type="EMBL" id="AC013587">
    <property type="status" value="NOT_ANNOTATED_CDS"/>
    <property type="molecule type" value="Genomic_DNA"/>
</dbReference>
<dbReference type="ChiTaRS" id="TCF4">
    <property type="organism name" value="human"/>
</dbReference>
<dbReference type="VEuPathDB" id="HostDB:ENSG00000196628"/>
<dbReference type="Ensembl" id="ENST00000627320.2">
    <property type="protein sequence ID" value="ENSP00000487557.1"/>
    <property type="gene ID" value="ENSG00000196628.21"/>
</dbReference>
<dbReference type="GeneTree" id="ENSGT00940000159129"/>
<dbReference type="HGNC" id="HGNC:11634">
    <property type="gene designation" value="TCF4"/>
</dbReference>
<reference evidence="1 2" key="1">
    <citation type="journal article" date="2001" name="Nature">
        <title>Initial sequencing and analysis of the human genome.</title>
        <authorList>
            <consortium name="International Human Genome Sequencing Consortium"/>
            <person name="Lander E.S."/>
            <person name="Linton L.M."/>
            <person name="Birren B."/>
            <person name="Nusbaum C."/>
            <person name="Zody M.C."/>
            <person name="Baldwin J."/>
            <person name="Devon K."/>
            <person name="Dewar K."/>
            <person name="Doyle M."/>
            <person name="FitzHugh W."/>
            <person name="Funke R."/>
            <person name="Gage D."/>
            <person name="Harris K."/>
            <person name="Heaford A."/>
            <person name="Howland J."/>
            <person name="Kann L."/>
            <person name="Lehoczky J."/>
            <person name="LeVine R."/>
            <person name="McEwan P."/>
            <person name="McKernan K."/>
            <person name="Meldrim J."/>
            <person name="Mesirov J.P."/>
            <person name="Miranda C."/>
            <person name="Morris W."/>
            <person name="Naylor J."/>
            <person name="Raymond C."/>
            <person name="Rosetti M."/>
            <person name="Santos R."/>
            <person name="Sheridan A."/>
            <person name="Sougnez C."/>
            <person name="Stange-Thomann N."/>
            <person name="Stojanovic N."/>
            <person name="Subramanian A."/>
            <person name="Wyman D."/>
            <person name="Rogers J."/>
            <person name="Sulston J."/>
            <person name="Ainscough R."/>
            <person name="Beck S."/>
            <person name="Bentley D."/>
            <person name="Burton J."/>
            <person name="Clee C."/>
            <person name="Carter N."/>
            <person name="Coulson A."/>
            <person name="Deadman R."/>
            <person name="Deloukas P."/>
            <person name="Dunham A."/>
            <person name="Dunham I."/>
            <person name="Durbin R."/>
            <person name="French L."/>
            <person name="Grafham D."/>
            <person name="Gregory S."/>
            <person name="Hubbard T."/>
            <person name="Humphray S."/>
            <person name="Hunt A."/>
            <person name="Jones M."/>
            <person name="Lloyd C."/>
            <person name="McMurray A."/>
            <person name="Matthews L."/>
            <person name="Mercer S."/>
            <person name="Milne S."/>
            <person name="Mullikin J.C."/>
            <person name="Mungall A."/>
            <person name="Plumb R."/>
            <person name="Ross M."/>
            <person name="Shownkeen R."/>
            <person name="Sims S."/>
            <person name="Waterston R.H."/>
            <person name="Wilson R.K."/>
            <person name="Hillier L.W."/>
            <person name="McPherson J.D."/>
            <person name="Marra M.A."/>
            <person name="Mardis E.R."/>
            <person name="Fulton L.A."/>
            <person name="Chinwalla A.T."/>
            <person name="Pepin K.H."/>
            <person name="Gish W.R."/>
            <person name="Chissoe S.L."/>
            <person name="Wendl M.C."/>
            <person name="Delehaunty K.D."/>
            <person name="Miner T.L."/>
            <person name="Delehaunty A."/>
            <person name="Kramer J.B."/>
            <person name="Cook L.L."/>
            <person name="Fulton R.S."/>
            <person name="Johnson D.L."/>
            <person name="Minx P.J."/>
            <person name="Clifton S.W."/>
            <person name="Hawkins T."/>
            <person name="Branscomb E."/>
            <person name="Predki P."/>
            <person name="Richardson P."/>
            <person name="Wenning S."/>
            <person name="Slezak T."/>
            <person name="Doggett N."/>
            <person name="Cheng J.F."/>
            <person name="Olsen A."/>
            <person name="Lucas S."/>
            <person name="Elkin C."/>
            <person name="Uberbacher E."/>
            <person name="Frazier M."/>
            <person name="Gibbs R.A."/>
            <person name="Muzny D.M."/>
            <person name="Scherer S.E."/>
            <person name="Bouck J.B."/>
            <person name="Sodergren E.J."/>
            <person name="Worley K.C."/>
            <person name="Rives C.M."/>
            <person name="Gorrell J.H."/>
            <person name="Metzker M.L."/>
            <person name="Naylor S.L."/>
            <person name="Kucherlapati R.S."/>
            <person name="Nelson D.L."/>
            <person name="Weinstock G.M."/>
            <person name="Sakaki Y."/>
            <person name="Fujiyama A."/>
            <person name="Hattori M."/>
            <person name="Yada T."/>
            <person name="Toyoda A."/>
            <person name="Itoh T."/>
            <person name="Kawagoe C."/>
            <person name="Watanabe H."/>
            <person name="Totoki Y."/>
            <person name="Taylor T."/>
            <person name="Weissenbach J."/>
            <person name="Heilig R."/>
            <person name="Saurin W."/>
            <person name="Artiguenave F."/>
            <person name="Brottier P."/>
            <person name="Bruls T."/>
            <person name="Pelletier E."/>
            <person name="Robert C."/>
            <person name="Wincker P."/>
            <person name="Smith D.R."/>
            <person name="Doucette-Stamm L."/>
            <person name="Rubenfield M."/>
            <person name="Weinstock K."/>
            <person name="Lee H.M."/>
            <person name="Dubois J."/>
            <person name="Rosenthal A."/>
            <person name="Platzer M."/>
            <person name="Nyakatura G."/>
            <person name="Taudien S."/>
            <person name="Rump A."/>
            <person name="Yang H."/>
            <person name="Yu J."/>
            <person name="Wang J."/>
            <person name="Huang G."/>
            <person name="Gu J."/>
            <person name="Hood L."/>
            <person name="Rowen L."/>
            <person name="Madan A."/>
            <person name="Qin S."/>
            <person name="Davis R.W."/>
            <person name="Federspiel N.A."/>
            <person name="Abola A.P."/>
            <person name="Proctor M.J."/>
            <person name="Myers R.M."/>
            <person name="Schmutz J."/>
            <person name="Dickson M."/>
            <person name="Grimwood J."/>
            <person name="Cox D.R."/>
            <person name="Olson M.V."/>
            <person name="Kaul R."/>
            <person name="Raymond C."/>
            <person name="Shimizu N."/>
            <person name="Kawasaki K."/>
            <person name="Minoshima S."/>
            <person name="Evans G.A."/>
            <person name="Athanasiou M."/>
            <person name="Schultz R."/>
            <person name="Roe B.A."/>
            <person name="Chen F."/>
            <person name="Pan H."/>
            <person name="Ramser J."/>
            <person name="Lehrach H."/>
            <person name="Reinhardt R."/>
            <person name="McCombie W.R."/>
            <person name="de la Bastide M."/>
            <person name="Dedhia N."/>
            <person name="Blocker H."/>
            <person name="Hornischer K."/>
            <person name="Nordsiek G."/>
            <person name="Agarwala R."/>
            <person name="Aravind L."/>
            <person name="Bailey J.A."/>
            <person name="Bateman A."/>
            <person name="Batzoglou S."/>
            <person name="Birney E."/>
            <person name="Bork P."/>
            <person name="Brown D.G."/>
            <person name="Burge C.B."/>
            <person name="Cerutti L."/>
            <person name="Chen H.C."/>
            <person name="Church D."/>
            <person name="Clamp M."/>
            <person name="Copley R.R."/>
            <person name="Doerks T."/>
            <person name="Eddy S.R."/>
            <person name="Eichler E.E."/>
            <person name="Furey T.S."/>
            <person name="Galagan J."/>
            <person name="Gilbert J.G."/>
            <person name="Harmon C."/>
            <person name="Hayashizaki Y."/>
            <person name="Haussler D."/>
            <person name="Hermjakob H."/>
            <person name="Hokamp K."/>
            <person name="Jang W."/>
            <person name="Johnson L.S."/>
            <person name="Jones T.A."/>
            <person name="Kasif S."/>
            <person name="Kaspryzk A."/>
            <person name="Kennedy S."/>
            <person name="Kent W.J."/>
            <person name="Kitts P."/>
            <person name="Koonin E.V."/>
            <person name="Korf I."/>
            <person name="Kulp D."/>
            <person name="Lancet D."/>
            <person name="Lowe T.M."/>
            <person name="McLysaght A."/>
            <person name="Mikkelsen T."/>
            <person name="Moran J.V."/>
            <person name="Mulder N."/>
            <person name="Pollara V.J."/>
            <person name="Ponting C.P."/>
            <person name="Schuler G."/>
            <person name="Schultz J."/>
            <person name="Slater G."/>
            <person name="Smit A.F."/>
            <person name="Stupka E."/>
            <person name="Szustakowski J."/>
            <person name="Thierry-Mieg D."/>
            <person name="Thierry-Mieg J."/>
            <person name="Wagner L."/>
            <person name="Wallis J."/>
            <person name="Wheeler R."/>
            <person name="Williams A."/>
            <person name="Wolf Y.I."/>
            <person name="Wolfe K.H."/>
            <person name="Yang S.P."/>
            <person name="Yeh R.F."/>
            <person name="Collins F."/>
            <person name="Guyer M.S."/>
            <person name="Peterson J."/>
            <person name="Felsenfeld A."/>
            <person name="Wetterstrand K.A."/>
            <person name="Patrinos A."/>
            <person name="Morgan M.J."/>
            <person name="de Jong P."/>
            <person name="Catanese J.J."/>
            <person name="Osoegawa K."/>
            <person name="Shizuya H."/>
            <person name="Choi S."/>
            <person name="Chen Y.J."/>
        </authorList>
    </citation>
    <scope>NUCLEOTIDE SEQUENCE [LARGE SCALE GENOMIC DNA]</scope>
</reference>
<reference evidence="1 2" key="2">
    <citation type="journal article" date="2004" name="Nature">
        <title>Finishing the euchromatic sequence of the human genome.</title>
        <authorList>
            <consortium name="International Human Genome Sequencing Consortium"/>
        </authorList>
    </citation>
    <scope>NUCLEOTIDE SEQUENCE [LARGE SCALE GENOMIC DNA]</scope>
</reference>
<dbReference type="EMBL" id="KF459816">
    <property type="status" value="NOT_ANNOTATED_CDS"/>
    <property type="molecule type" value="Genomic_DNA"/>
</dbReference>
<dbReference type="Bgee" id="ENSG00000196628">
    <property type="expression patterns" value="Expressed in endothelial cell and 214 other cell types or tissues"/>
</dbReference>
<accession>A0A0D9SGJ4</accession>
<reference evidence="1" key="5">
    <citation type="submission" date="2025-09" db="UniProtKB">
        <authorList>
            <consortium name="Ensembl"/>
        </authorList>
    </citation>
    <scope>IDENTIFICATION</scope>
</reference>
<dbReference type="EMBL" id="AC091103">
    <property type="status" value="NOT_ANNOTATED_CDS"/>
    <property type="molecule type" value="Genomic_DNA"/>
</dbReference>
<gene>
    <name evidence="1" type="primary">TCF4</name>
</gene>
<organism evidence="1 2">
    <name type="scientific">Homo sapiens</name>
    <name type="common">Human</name>
    <dbReference type="NCBI Taxonomy" id="9606"/>
    <lineage>
        <taxon>Eukaryota</taxon>
        <taxon>Metazoa</taxon>
        <taxon>Chordata</taxon>
        <taxon>Craniata</taxon>
        <taxon>Vertebrata</taxon>
        <taxon>Euteleostomi</taxon>
        <taxon>Mammalia</taxon>
        <taxon>Eutheria</taxon>
        <taxon>Euarchontoglires</taxon>
        <taxon>Primates</taxon>
        <taxon>Haplorrhini</taxon>
        <taxon>Catarrhini</taxon>
        <taxon>Hominidae</taxon>
        <taxon>Homo</taxon>
    </lineage>
</organism>
<dbReference type="EMBL" id="AC090383">
    <property type="status" value="NOT_ANNOTATED_CDS"/>
    <property type="molecule type" value="Genomic_DNA"/>
</dbReference>
<dbReference type="Ensembl" id="ENST00000627320.2">
    <property type="protein sequence ID" value="ENSP00000487557.1"/>
    <property type="gene ID" value="ENSG00000196628.20"/>
</dbReference>
<dbReference type="ExpressionAtlas" id="A0A0D9SGJ4">
    <property type="expression patterns" value="baseline and differential"/>
</dbReference>
<reference evidence="1" key="4">
    <citation type="submission" date="2025-08" db="UniProtKB">
        <authorList>
            <consortium name="Ensembl"/>
        </authorList>
    </citation>
    <scope>IDENTIFICATION</scope>
</reference>
<evidence type="ECO:0000313" key="1">
    <source>
        <dbReference type="Ensembl" id="ENSP00000487557.1"/>
    </source>
</evidence>
<evidence type="ECO:0000313" key="2">
    <source>
        <dbReference type="Proteomes" id="UP000005640"/>
    </source>
</evidence>